<dbReference type="GO" id="GO:0010772">
    <property type="term" value="P:meiotic DNA recombinase assembly involved in reciprocal meiotic recombination"/>
    <property type="evidence" value="ECO:0007669"/>
    <property type="project" value="TreeGrafter"/>
</dbReference>
<dbReference type="InParanoid" id="A0A066VA87"/>
<dbReference type="GO" id="GO:0032798">
    <property type="term" value="C:Swi5-Sfr1 complex"/>
    <property type="evidence" value="ECO:0007669"/>
    <property type="project" value="TreeGrafter"/>
</dbReference>
<dbReference type="Gene3D" id="1.20.5.170">
    <property type="match status" value="1"/>
</dbReference>
<feature type="region of interest" description="Disordered" evidence="5">
    <location>
        <begin position="58"/>
        <end position="83"/>
    </location>
</feature>
<name>A0A066VA87_TILAU</name>
<dbReference type="RefSeq" id="XP_013240273.1">
    <property type="nucleotide sequence ID" value="XM_013384819.1"/>
</dbReference>
<evidence type="ECO:0000256" key="3">
    <source>
        <dbReference type="ARBA" id="ARBA00023204"/>
    </source>
</evidence>
<accession>A0A066VA87</accession>
<sequence length="175" mass="18948">MVNVNVSRAPVHSDTARCACVLQTESSHSPLSTAPFSIQPKVKIPAFKPLSIRRFVSPTKGEGVSSSDNDPASSQGEDGKAPLAASLASGSLVALRRMSEQEKEVAVEALQAQAEQLEEQLGGRDAEQIVKEHIRLLHEYNEVKDATQILLGRLAHIEGVTIKAMHQRYDLPMDG</sequence>
<feature type="coiled-coil region" evidence="4">
    <location>
        <begin position="100"/>
        <end position="127"/>
    </location>
</feature>
<keyword evidence="2" id="KW-0227">DNA damage</keyword>
<dbReference type="GO" id="GO:0034974">
    <property type="term" value="C:Swi5-Swi2 complex"/>
    <property type="evidence" value="ECO:0007669"/>
    <property type="project" value="TreeGrafter"/>
</dbReference>
<comment type="caution">
    <text evidence="6">The sequence shown here is derived from an EMBL/GenBank/DDBJ whole genome shotgun (WGS) entry which is preliminary data.</text>
</comment>
<keyword evidence="7" id="KW-1185">Reference proteome</keyword>
<dbReference type="EMBL" id="JMSN01000147">
    <property type="protein sequence ID" value="KDN37208.1"/>
    <property type="molecule type" value="Genomic_DNA"/>
</dbReference>
<dbReference type="AlphaFoldDB" id="A0A066VA87"/>
<dbReference type="OrthoDB" id="255837at2759"/>
<evidence type="ECO:0000313" key="6">
    <source>
        <dbReference type="EMBL" id="KDN37208.1"/>
    </source>
</evidence>
<protein>
    <submittedName>
        <fullName evidence="6">Swi5-domain-containing protein</fullName>
    </submittedName>
</protein>
<dbReference type="Pfam" id="PF07061">
    <property type="entry name" value="Swi5"/>
    <property type="match status" value="1"/>
</dbReference>
<evidence type="ECO:0000256" key="2">
    <source>
        <dbReference type="ARBA" id="ARBA00022763"/>
    </source>
</evidence>
<gene>
    <name evidence="6" type="ORF">K437DRAFT_43394</name>
</gene>
<dbReference type="PANTHER" id="PTHR28529">
    <property type="entry name" value="DNA REPAIR PROTEIN SWI5 HOMOLOG"/>
    <property type="match status" value="1"/>
</dbReference>
<dbReference type="GeneID" id="25267474"/>
<evidence type="ECO:0000256" key="5">
    <source>
        <dbReference type="SAM" id="MobiDB-lite"/>
    </source>
</evidence>
<dbReference type="PANTHER" id="PTHR28529:SF2">
    <property type="entry name" value="DNA REPAIR PROTEIN SWI5 HOMOLOG"/>
    <property type="match status" value="1"/>
</dbReference>
<dbReference type="GO" id="GO:0000709">
    <property type="term" value="P:meiotic joint molecule formation"/>
    <property type="evidence" value="ECO:0007669"/>
    <property type="project" value="TreeGrafter"/>
</dbReference>
<feature type="compositionally biased region" description="Polar residues" evidence="5">
    <location>
        <begin position="64"/>
        <end position="76"/>
    </location>
</feature>
<evidence type="ECO:0000256" key="1">
    <source>
        <dbReference type="ARBA" id="ARBA00008060"/>
    </source>
</evidence>
<dbReference type="InterPro" id="IPR010760">
    <property type="entry name" value="DNA-repair_Swi5"/>
</dbReference>
<dbReference type="Proteomes" id="UP000027361">
    <property type="component" value="Unassembled WGS sequence"/>
</dbReference>
<comment type="similarity">
    <text evidence="1">Belongs to the SWI5/SAE3 family.</text>
</comment>
<keyword evidence="3" id="KW-0234">DNA repair</keyword>
<evidence type="ECO:0000313" key="7">
    <source>
        <dbReference type="Proteomes" id="UP000027361"/>
    </source>
</evidence>
<keyword evidence="4" id="KW-0175">Coiled coil</keyword>
<reference evidence="6 7" key="1">
    <citation type="submission" date="2014-05" db="EMBL/GenBank/DDBJ databases">
        <title>Draft genome sequence of a rare smut relative, Tilletiaria anomala UBC 951.</title>
        <authorList>
            <consortium name="DOE Joint Genome Institute"/>
            <person name="Toome M."/>
            <person name="Kuo A."/>
            <person name="Henrissat B."/>
            <person name="Lipzen A."/>
            <person name="Tritt A."/>
            <person name="Yoshinaga Y."/>
            <person name="Zane M."/>
            <person name="Barry K."/>
            <person name="Grigoriev I.V."/>
            <person name="Spatafora J.W."/>
            <person name="Aimea M.C."/>
        </authorList>
    </citation>
    <scope>NUCLEOTIDE SEQUENCE [LARGE SCALE GENOMIC DNA]</scope>
    <source>
        <strain evidence="6 7">UBC 951</strain>
    </source>
</reference>
<dbReference type="HOGENOM" id="CLU_1533625_0_0_1"/>
<proteinExistence type="inferred from homology"/>
<organism evidence="6 7">
    <name type="scientific">Tilletiaria anomala (strain ATCC 24038 / CBS 436.72 / UBC 951)</name>
    <dbReference type="NCBI Taxonomy" id="1037660"/>
    <lineage>
        <taxon>Eukaryota</taxon>
        <taxon>Fungi</taxon>
        <taxon>Dikarya</taxon>
        <taxon>Basidiomycota</taxon>
        <taxon>Ustilaginomycotina</taxon>
        <taxon>Exobasidiomycetes</taxon>
        <taxon>Georgefischeriales</taxon>
        <taxon>Tilletiariaceae</taxon>
        <taxon>Tilletiaria</taxon>
    </lineage>
</organism>
<evidence type="ECO:0000256" key="4">
    <source>
        <dbReference type="SAM" id="Coils"/>
    </source>
</evidence>